<dbReference type="InterPro" id="IPR006016">
    <property type="entry name" value="UspA"/>
</dbReference>
<evidence type="ECO:0000313" key="6">
    <source>
        <dbReference type="Proteomes" id="UP000324288"/>
    </source>
</evidence>
<dbReference type="OrthoDB" id="3473874at2"/>
<feature type="domain" description="UspA" evidence="2">
    <location>
        <begin position="8"/>
        <end position="156"/>
    </location>
</feature>
<dbReference type="SUPFAM" id="SSF52402">
    <property type="entry name" value="Adenine nucleotide alpha hydrolases-like"/>
    <property type="match status" value="1"/>
</dbReference>
<dbReference type="PANTHER" id="PTHR46268:SF6">
    <property type="entry name" value="UNIVERSAL STRESS PROTEIN UP12"/>
    <property type="match status" value="1"/>
</dbReference>
<dbReference type="RefSeq" id="WP_053962132.1">
    <property type="nucleotide sequence ID" value="NZ_CAJPTR010000076.1"/>
</dbReference>
<dbReference type="InterPro" id="IPR006015">
    <property type="entry name" value="Universal_stress_UspA"/>
</dbReference>
<dbReference type="EMBL" id="CP012390">
    <property type="protein sequence ID" value="ALE19114.1"/>
    <property type="molecule type" value="Genomic_DNA"/>
</dbReference>
<dbReference type="Proteomes" id="UP000068137">
    <property type="component" value="Chromosome"/>
</dbReference>
<dbReference type="PANTHER" id="PTHR46268">
    <property type="entry name" value="STRESS RESPONSE PROTEIN NHAX"/>
    <property type="match status" value="1"/>
</dbReference>
<dbReference type="PRINTS" id="PR01438">
    <property type="entry name" value="UNVRSLSTRESS"/>
</dbReference>
<dbReference type="Gene3D" id="3.40.50.620">
    <property type="entry name" value="HUPs"/>
    <property type="match status" value="1"/>
</dbReference>
<dbReference type="EMBL" id="LR584267">
    <property type="protein sequence ID" value="VHO00958.1"/>
    <property type="molecule type" value="Genomic_DNA"/>
</dbReference>
<dbReference type="CDD" id="cd23659">
    <property type="entry name" value="USP_At3g01520-like"/>
    <property type="match status" value="1"/>
</dbReference>
<dbReference type="KEGG" id="cbq:AL705_05345"/>
<keyword evidence="6" id="KW-1185">Reference proteome</keyword>
<dbReference type="InterPro" id="IPR014729">
    <property type="entry name" value="Rossmann-like_a/b/a_fold"/>
</dbReference>
<reference evidence="3" key="2">
    <citation type="journal article" date="2016" name="Int. J. Syst. Evol. Microbiol.">
        <title>Lawsonella clevelandensis gen. nov., sp. nov., a new member of the suborder Corynebacterineae isolated from human abscesses.</title>
        <authorList>
            <person name="Bell M.E."/>
            <person name="Bernard K.A."/>
            <person name="Harrington S.M."/>
            <person name="Patel N.B."/>
            <person name="Tucker T.A."/>
            <person name="Metcalfe M.G."/>
            <person name="McQuiston J.R."/>
        </authorList>
    </citation>
    <scope>NUCLEOTIDE SEQUENCE</scope>
    <source>
        <strain evidence="3">X1698</strain>
    </source>
</reference>
<gene>
    <name evidence="3" type="ORF">AL705_05345</name>
    <name evidence="4" type="ORF">LC603019_01054</name>
</gene>
<accession>A0A0M3TBS1</accession>
<organism evidence="3 5">
    <name type="scientific">Lawsonella clevelandensis</name>
    <dbReference type="NCBI Taxonomy" id="1528099"/>
    <lineage>
        <taxon>Bacteria</taxon>
        <taxon>Bacillati</taxon>
        <taxon>Actinomycetota</taxon>
        <taxon>Actinomycetes</taxon>
        <taxon>Mycobacteriales</taxon>
        <taxon>Lawsonellaceae</taxon>
        <taxon>Lawsonella</taxon>
    </lineage>
</organism>
<sequence length="159" mass="17469">MTAPSDRVVLIAYDGSRQAKRAVAFVSTFIRDEHVILLTAWQAVQMQAARASGIGGLVQPNWDSENMVEDPGLSDARNFAFEGAELAKEHGMENTESYLVEYTTSVWNAITKVAEQLDADLIVTGTHGRTGFQELMHPSVADRVLKHGHRPVLIVPPEV</sequence>
<protein>
    <recommendedName>
        <fullName evidence="2">UspA domain-containing protein</fullName>
    </recommendedName>
</protein>
<dbReference type="GeneID" id="84894970"/>
<evidence type="ECO:0000313" key="3">
    <source>
        <dbReference type="EMBL" id="ALE19114.1"/>
    </source>
</evidence>
<reference evidence="4 6" key="3">
    <citation type="submission" date="2019-04" db="EMBL/GenBank/DDBJ databases">
        <authorList>
            <person name="Seth-Smith MB H."/>
            <person name="Seth-Smith H."/>
        </authorList>
    </citation>
    <scope>NUCLEOTIDE SEQUENCE [LARGE SCALE GENOMIC DNA]</scope>
    <source>
        <strain evidence="4">USB-603019</strain>
    </source>
</reference>
<reference evidence="3 5" key="1">
    <citation type="journal article" date="2015" name="Genome Announc.">
        <title>Complete Genome Sequences for Two Strains of a Novel Fastidious, Partially Acid-Fast, Gram-Positive Corynebacterineae Bacterium, Derived from Human Clinical Samples.</title>
        <authorList>
            <person name="Nicholson A.C."/>
            <person name="Bell M."/>
            <person name="Humrighouse B.W."/>
            <person name="McQuiston J.R."/>
        </authorList>
    </citation>
    <scope>NUCLEOTIDE SEQUENCE [LARGE SCALE GENOMIC DNA]</scope>
    <source>
        <strain evidence="3 5">X1698</strain>
    </source>
</reference>
<dbReference type="Proteomes" id="UP000324288">
    <property type="component" value="Chromosome"/>
</dbReference>
<proteinExistence type="inferred from homology"/>
<evidence type="ECO:0000313" key="5">
    <source>
        <dbReference type="Proteomes" id="UP000068137"/>
    </source>
</evidence>
<dbReference type="Pfam" id="PF00582">
    <property type="entry name" value="Usp"/>
    <property type="match status" value="1"/>
</dbReference>
<comment type="similarity">
    <text evidence="1">Belongs to the universal stress protein A family.</text>
</comment>
<evidence type="ECO:0000256" key="1">
    <source>
        <dbReference type="ARBA" id="ARBA00008791"/>
    </source>
</evidence>
<dbReference type="AlphaFoldDB" id="A0A0M3TBS1"/>
<name>A0A0M3TBS1_9ACTN</name>
<evidence type="ECO:0000259" key="2">
    <source>
        <dbReference type="Pfam" id="PF00582"/>
    </source>
</evidence>
<evidence type="ECO:0000313" key="4">
    <source>
        <dbReference type="EMBL" id="VHO00958.1"/>
    </source>
</evidence>
<dbReference type="STRING" id="1528099.AL705_05345"/>